<evidence type="ECO:0000313" key="5">
    <source>
        <dbReference type="Proteomes" id="UP000275368"/>
    </source>
</evidence>
<dbReference type="InterPro" id="IPR018062">
    <property type="entry name" value="HTH_AraC-typ_CS"/>
</dbReference>
<dbReference type="GO" id="GO:0043565">
    <property type="term" value="F:sequence-specific DNA binding"/>
    <property type="evidence" value="ECO:0007669"/>
    <property type="project" value="InterPro"/>
</dbReference>
<dbReference type="PROSITE" id="PS00041">
    <property type="entry name" value="HTH_ARAC_FAMILY_1"/>
    <property type="match status" value="1"/>
</dbReference>
<dbReference type="InterPro" id="IPR009057">
    <property type="entry name" value="Homeodomain-like_sf"/>
</dbReference>
<accession>A0A3G9J8P6</accession>
<dbReference type="EMBL" id="AP019308">
    <property type="protein sequence ID" value="BBH20218.1"/>
    <property type="molecule type" value="Genomic_DNA"/>
</dbReference>
<dbReference type="InterPro" id="IPR054015">
    <property type="entry name" value="ExsA-like_N"/>
</dbReference>
<evidence type="ECO:0000313" key="4">
    <source>
        <dbReference type="EMBL" id="BBH20218.1"/>
    </source>
</evidence>
<protein>
    <submittedName>
        <fullName evidence="4">Uncharacterized protein</fullName>
    </submittedName>
</protein>
<dbReference type="RefSeq" id="WP_125655111.1">
    <property type="nucleotide sequence ID" value="NZ_AP019308.1"/>
</dbReference>
<dbReference type="Pfam" id="PF12833">
    <property type="entry name" value="HTH_18"/>
    <property type="match status" value="1"/>
</dbReference>
<organism evidence="4 5">
    <name type="scientific">Paenibacillus baekrokdamisoli</name>
    <dbReference type="NCBI Taxonomy" id="1712516"/>
    <lineage>
        <taxon>Bacteria</taxon>
        <taxon>Bacillati</taxon>
        <taxon>Bacillota</taxon>
        <taxon>Bacilli</taxon>
        <taxon>Bacillales</taxon>
        <taxon>Paenibacillaceae</taxon>
        <taxon>Paenibacillus</taxon>
    </lineage>
</organism>
<gene>
    <name evidence="4" type="ORF">Back11_15630</name>
</gene>
<dbReference type="PANTHER" id="PTHR43280">
    <property type="entry name" value="ARAC-FAMILY TRANSCRIPTIONAL REGULATOR"/>
    <property type="match status" value="1"/>
</dbReference>
<dbReference type="InterPro" id="IPR018060">
    <property type="entry name" value="HTH_AraC"/>
</dbReference>
<dbReference type="PROSITE" id="PS01124">
    <property type="entry name" value="HTH_ARAC_FAMILY_2"/>
    <property type="match status" value="1"/>
</dbReference>
<reference evidence="4 5" key="1">
    <citation type="submission" date="2018-11" db="EMBL/GenBank/DDBJ databases">
        <title>Complete genome sequence of Paenibacillus baekrokdamisoli strain KCTC 33723.</title>
        <authorList>
            <person name="Kang S.W."/>
            <person name="Lee K.C."/>
            <person name="Kim K.K."/>
            <person name="Kim J.S."/>
            <person name="Kim D.S."/>
            <person name="Ko S.H."/>
            <person name="Yang S.H."/>
            <person name="Lee J.S."/>
        </authorList>
    </citation>
    <scope>NUCLEOTIDE SEQUENCE [LARGE SCALE GENOMIC DNA]</scope>
    <source>
        <strain evidence="4 5">KCTC 33723</strain>
    </source>
</reference>
<keyword evidence="5" id="KW-1185">Reference proteome</keyword>
<keyword evidence="1" id="KW-0805">Transcription regulation</keyword>
<dbReference type="SUPFAM" id="SSF46689">
    <property type="entry name" value="Homeodomain-like"/>
    <property type="match status" value="2"/>
</dbReference>
<dbReference type="AlphaFoldDB" id="A0A3G9J8P6"/>
<dbReference type="InterPro" id="IPR037923">
    <property type="entry name" value="HTH-like"/>
</dbReference>
<dbReference type="PANTHER" id="PTHR43280:SF2">
    <property type="entry name" value="HTH-TYPE TRANSCRIPTIONAL REGULATOR EXSA"/>
    <property type="match status" value="1"/>
</dbReference>
<evidence type="ECO:0000256" key="3">
    <source>
        <dbReference type="ARBA" id="ARBA00023163"/>
    </source>
</evidence>
<dbReference type="GO" id="GO:0003700">
    <property type="term" value="F:DNA-binding transcription factor activity"/>
    <property type="evidence" value="ECO:0007669"/>
    <property type="project" value="InterPro"/>
</dbReference>
<name>A0A3G9J8P6_9BACL</name>
<dbReference type="InterPro" id="IPR020449">
    <property type="entry name" value="Tscrpt_reg_AraC-type_HTH"/>
</dbReference>
<dbReference type="Gene3D" id="1.10.10.60">
    <property type="entry name" value="Homeodomain-like"/>
    <property type="match status" value="2"/>
</dbReference>
<sequence length="292" mass="33490">MSVRNSAIVKAPQALSRPPYNQSVLKLKGLSVIESCTHTQGTKGTMFLEDHLLLFVLEGMYTVRFGNQEYTVLKNEMILLQKSIVVEYEKSGDSDSEYKLDYMMFFLKEDVLREFMKLADYKSSYPALIVPVSVHSVNDRLVGYLESLKPYFNDSEKINDGLVKLKLLELLFNVVDADNRFLLQFLQLKRKTKKGIAEVIEENFMNPVSISDLAYLSGRSLSAFKREFQATYNTSPLQWIRNRRLDKAEELLTHSNLSVTDICFTIGFENAAHFSKVFKERFGYPPSALKKA</sequence>
<dbReference type="SMART" id="SM00342">
    <property type="entry name" value="HTH_ARAC"/>
    <property type="match status" value="1"/>
</dbReference>
<evidence type="ECO:0000256" key="1">
    <source>
        <dbReference type="ARBA" id="ARBA00023015"/>
    </source>
</evidence>
<dbReference type="OrthoDB" id="4480133at2"/>
<keyword evidence="3" id="KW-0804">Transcription</keyword>
<dbReference type="PRINTS" id="PR00032">
    <property type="entry name" value="HTHARAC"/>
</dbReference>
<dbReference type="Proteomes" id="UP000275368">
    <property type="component" value="Chromosome"/>
</dbReference>
<dbReference type="SUPFAM" id="SSF51215">
    <property type="entry name" value="Regulatory protein AraC"/>
    <property type="match status" value="1"/>
</dbReference>
<evidence type="ECO:0000256" key="2">
    <source>
        <dbReference type="ARBA" id="ARBA00023125"/>
    </source>
</evidence>
<proteinExistence type="predicted"/>
<dbReference type="KEGG" id="pbk:Back11_15630"/>
<dbReference type="Pfam" id="PF22200">
    <property type="entry name" value="ExsA_N"/>
    <property type="match status" value="1"/>
</dbReference>
<keyword evidence="2" id="KW-0238">DNA-binding</keyword>